<organism evidence="6 7">
    <name type="scientific">Trichonephila inaurata madagascariensis</name>
    <dbReference type="NCBI Taxonomy" id="2747483"/>
    <lineage>
        <taxon>Eukaryota</taxon>
        <taxon>Metazoa</taxon>
        <taxon>Ecdysozoa</taxon>
        <taxon>Arthropoda</taxon>
        <taxon>Chelicerata</taxon>
        <taxon>Arachnida</taxon>
        <taxon>Araneae</taxon>
        <taxon>Araneomorphae</taxon>
        <taxon>Entelegynae</taxon>
        <taxon>Araneoidea</taxon>
        <taxon>Nephilidae</taxon>
        <taxon>Trichonephila</taxon>
        <taxon>Trichonephila inaurata</taxon>
    </lineage>
</organism>
<keyword evidence="7" id="KW-1185">Reference proteome</keyword>
<accession>A0A8X7BSU8</accession>
<dbReference type="GO" id="GO:0061630">
    <property type="term" value="F:ubiquitin protein ligase activity"/>
    <property type="evidence" value="ECO:0007669"/>
    <property type="project" value="TreeGrafter"/>
</dbReference>
<dbReference type="PROSITE" id="PS50089">
    <property type="entry name" value="ZF_RING_2"/>
    <property type="match status" value="1"/>
</dbReference>
<dbReference type="Proteomes" id="UP000886998">
    <property type="component" value="Unassembled WGS sequence"/>
</dbReference>
<gene>
    <name evidence="6" type="ORF">TNIN_197671</name>
</gene>
<dbReference type="GO" id="GO:0008270">
    <property type="term" value="F:zinc ion binding"/>
    <property type="evidence" value="ECO:0007669"/>
    <property type="project" value="UniProtKB-KW"/>
</dbReference>
<dbReference type="SMART" id="SM00184">
    <property type="entry name" value="RING"/>
    <property type="match status" value="1"/>
</dbReference>
<dbReference type="SUPFAM" id="SSF57850">
    <property type="entry name" value="RING/U-box"/>
    <property type="match status" value="1"/>
</dbReference>
<keyword evidence="2 4" id="KW-0863">Zinc-finger</keyword>
<evidence type="ECO:0000256" key="3">
    <source>
        <dbReference type="ARBA" id="ARBA00022833"/>
    </source>
</evidence>
<evidence type="ECO:0000259" key="5">
    <source>
        <dbReference type="PROSITE" id="PS50089"/>
    </source>
</evidence>
<dbReference type="PANTHER" id="PTHR22763">
    <property type="entry name" value="RING ZINC FINGER PROTEIN"/>
    <property type="match status" value="1"/>
</dbReference>
<dbReference type="PANTHER" id="PTHR22763:SF162">
    <property type="entry name" value="TRANSMEMBRANE E3 UBIQUITIN-PROTEIN LIGASE 1"/>
    <property type="match status" value="1"/>
</dbReference>
<dbReference type="EMBL" id="BMAV01003147">
    <property type="protein sequence ID" value="GFY42570.1"/>
    <property type="molecule type" value="Genomic_DNA"/>
</dbReference>
<dbReference type="OrthoDB" id="1714475at2759"/>
<keyword evidence="3" id="KW-0862">Zinc</keyword>
<dbReference type="InterPro" id="IPR001841">
    <property type="entry name" value="Znf_RING"/>
</dbReference>
<dbReference type="InterPro" id="IPR050731">
    <property type="entry name" value="HRD1_E3_ubiq-ligases"/>
</dbReference>
<evidence type="ECO:0000256" key="1">
    <source>
        <dbReference type="ARBA" id="ARBA00022723"/>
    </source>
</evidence>
<comment type="caution">
    <text evidence="6">The sequence shown here is derived from an EMBL/GenBank/DDBJ whole genome shotgun (WGS) entry which is preliminary data.</text>
</comment>
<proteinExistence type="predicted"/>
<dbReference type="GO" id="GO:0012505">
    <property type="term" value="C:endomembrane system"/>
    <property type="evidence" value="ECO:0007669"/>
    <property type="project" value="TreeGrafter"/>
</dbReference>
<sequence>MEVEQTFQLYLVKYQGAHLSVFITFMMHFRIIVNGLQTPEIIDLQTETEKCIVELLTKVLPHHHPLDIPCFIPFASFEPADVYSDYMEQEAAKGKGAFIQALWTLHAKSKLYRLAYKAFKRHGLQNMTILDFIGSSGVEKWPDTVFQVPDSCPICLSPMHWPEKTHCGHVFHLCCLLQHLDVSNTCPLCRAPSPLRAL</sequence>
<dbReference type="GO" id="GO:0043161">
    <property type="term" value="P:proteasome-mediated ubiquitin-dependent protein catabolic process"/>
    <property type="evidence" value="ECO:0007669"/>
    <property type="project" value="TreeGrafter"/>
</dbReference>
<dbReference type="Pfam" id="PF13639">
    <property type="entry name" value="zf-RING_2"/>
    <property type="match status" value="1"/>
</dbReference>
<evidence type="ECO:0000313" key="6">
    <source>
        <dbReference type="EMBL" id="GFY42570.1"/>
    </source>
</evidence>
<dbReference type="AlphaFoldDB" id="A0A8X7BSU8"/>
<evidence type="ECO:0000256" key="2">
    <source>
        <dbReference type="ARBA" id="ARBA00022771"/>
    </source>
</evidence>
<keyword evidence="1" id="KW-0479">Metal-binding</keyword>
<protein>
    <recommendedName>
        <fullName evidence="5">RING-type domain-containing protein</fullName>
    </recommendedName>
</protein>
<evidence type="ECO:0000313" key="7">
    <source>
        <dbReference type="Proteomes" id="UP000886998"/>
    </source>
</evidence>
<evidence type="ECO:0000256" key="4">
    <source>
        <dbReference type="PROSITE-ProRule" id="PRU00175"/>
    </source>
</evidence>
<reference evidence="6" key="1">
    <citation type="submission" date="2020-08" db="EMBL/GenBank/DDBJ databases">
        <title>Multicomponent nature underlies the extraordinary mechanical properties of spider dragline silk.</title>
        <authorList>
            <person name="Kono N."/>
            <person name="Nakamura H."/>
            <person name="Mori M."/>
            <person name="Yoshida Y."/>
            <person name="Ohtoshi R."/>
            <person name="Malay A.D."/>
            <person name="Moran D.A.P."/>
            <person name="Tomita M."/>
            <person name="Numata K."/>
            <person name="Arakawa K."/>
        </authorList>
    </citation>
    <scope>NUCLEOTIDE SEQUENCE</scope>
</reference>
<dbReference type="Gene3D" id="3.30.40.10">
    <property type="entry name" value="Zinc/RING finger domain, C3HC4 (zinc finger)"/>
    <property type="match status" value="1"/>
</dbReference>
<feature type="domain" description="RING-type" evidence="5">
    <location>
        <begin position="152"/>
        <end position="190"/>
    </location>
</feature>
<dbReference type="InterPro" id="IPR013083">
    <property type="entry name" value="Znf_RING/FYVE/PHD"/>
</dbReference>
<name>A0A8X7BSU8_9ARAC</name>